<reference evidence="2" key="1">
    <citation type="submission" date="2022-11" db="UniProtKB">
        <authorList>
            <consortium name="WormBaseParasite"/>
        </authorList>
    </citation>
    <scope>IDENTIFICATION</scope>
</reference>
<accession>A0AC34QMF0</accession>
<protein>
    <submittedName>
        <fullName evidence="2">BTB domain-containing protein</fullName>
    </submittedName>
</protein>
<dbReference type="WBParaSite" id="JU765_v2.g17687.t1">
    <property type="protein sequence ID" value="JU765_v2.g17687.t1"/>
    <property type="gene ID" value="JU765_v2.g17687"/>
</dbReference>
<organism evidence="1 2">
    <name type="scientific">Panagrolaimus sp. JU765</name>
    <dbReference type="NCBI Taxonomy" id="591449"/>
    <lineage>
        <taxon>Eukaryota</taxon>
        <taxon>Metazoa</taxon>
        <taxon>Ecdysozoa</taxon>
        <taxon>Nematoda</taxon>
        <taxon>Chromadorea</taxon>
        <taxon>Rhabditida</taxon>
        <taxon>Tylenchina</taxon>
        <taxon>Panagrolaimomorpha</taxon>
        <taxon>Panagrolaimoidea</taxon>
        <taxon>Panagrolaimidae</taxon>
        <taxon>Panagrolaimus</taxon>
    </lineage>
</organism>
<sequence>MNVVISRINRVDEADFDDSQTYCSTTEVIPFNKDYSADVYLSCDISKNKMVSLYFHVDCPVPVVADYKFNIKTIKKEVFDKKIVAKNSSGFEFFQFAFKDEVFNAGRMTINWNLLLKPRFPREYLLCGLKPSDFVIVCQGKQFQVHKDVLALSSPVFDAMFRNDFIESNEGKTIIDDFQPKTIENALNFIYSSVLKRLFDVEQMLDLFRFADKYNLKEKETINARIEAFVNVHNVCRIAQFMKSYARNRIYEKCVRILVENLKTMTNLKQFDVLTFEVVKDVLHQINPTKSA</sequence>
<evidence type="ECO:0000313" key="1">
    <source>
        <dbReference type="Proteomes" id="UP000887576"/>
    </source>
</evidence>
<evidence type="ECO:0000313" key="2">
    <source>
        <dbReference type="WBParaSite" id="JU765_v2.g17687.t1"/>
    </source>
</evidence>
<dbReference type="Proteomes" id="UP000887576">
    <property type="component" value="Unplaced"/>
</dbReference>
<proteinExistence type="predicted"/>
<name>A0AC34QMF0_9BILA</name>